<dbReference type="Proteomes" id="UP000727993">
    <property type="component" value="Unassembled WGS sequence"/>
</dbReference>
<proteinExistence type="predicted"/>
<evidence type="ECO:0000313" key="2">
    <source>
        <dbReference type="Proteomes" id="UP000727993"/>
    </source>
</evidence>
<evidence type="ECO:0000313" key="1">
    <source>
        <dbReference type="EMBL" id="MBK9297977.1"/>
    </source>
</evidence>
<comment type="caution">
    <text evidence="1">The sequence shown here is derived from an EMBL/GenBank/DDBJ whole genome shotgun (WGS) entry which is preliminary data.</text>
</comment>
<accession>A0A936NCU8</accession>
<sequence>MGPPEVHNIQAFLVPMVLGVAEDFAKVRLFESVERPGTPAVNGADSWVHAKARASASWDGLYDGWREWCDVDVSEFGNIEAFKAWVQVRNALVHGAGKLSRRQQGNQRELVEAFAELDVSFQDQILRLGDGAAESLLSTVLGFVCWLDGRSWQFIDLRYEKACVG</sequence>
<reference evidence="1 2" key="1">
    <citation type="submission" date="2020-10" db="EMBL/GenBank/DDBJ databases">
        <title>Connecting structure to function with the recovery of over 1000 high-quality activated sludge metagenome-assembled genomes encoding full-length rRNA genes using long-read sequencing.</title>
        <authorList>
            <person name="Singleton C.M."/>
            <person name="Petriglieri F."/>
            <person name="Kristensen J.M."/>
            <person name="Kirkegaard R.H."/>
            <person name="Michaelsen T.Y."/>
            <person name="Andersen M.H."/>
            <person name="Karst S.M."/>
            <person name="Dueholm M.S."/>
            <person name="Nielsen P.H."/>
            <person name="Albertsen M."/>
        </authorList>
    </citation>
    <scope>NUCLEOTIDE SEQUENCE [LARGE SCALE GENOMIC DNA]</scope>
    <source>
        <strain evidence="1">Lyne_18-Q3-R50-59_MAXAC.006</strain>
    </source>
</reference>
<protein>
    <submittedName>
        <fullName evidence="1">Uncharacterized protein</fullName>
    </submittedName>
</protein>
<dbReference type="EMBL" id="JADJZA010000007">
    <property type="protein sequence ID" value="MBK9297977.1"/>
    <property type="molecule type" value="Genomic_DNA"/>
</dbReference>
<dbReference type="AlphaFoldDB" id="A0A936NCU8"/>
<name>A0A936NCU8_9ACTN</name>
<gene>
    <name evidence="1" type="ORF">IPN02_14310</name>
</gene>
<organism evidence="1 2">
    <name type="scientific">Candidatus Neomicrothrix subdominans</name>
    <dbReference type="NCBI Taxonomy" id="2954438"/>
    <lineage>
        <taxon>Bacteria</taxon>
        <taxon>Bacillati</taxon>
        <taxon>Actinomycetota</taxon>
        <taxon>Acidimicrobiia</taxon>
        <taxon>Acidimicrobiales</taxon>
        <taxon>Microthrixaceae</taxon>
        <taxon>Candidatus Neomicrothrix</taxon>
    </lineage>
</organism>